<name>A0ABS3JBW3_9BACT</name>
<evidence type="ECO:0000256" key="1">
    <source>
        <dbReference type="SAM" id="Phobius"/>
    </source>
</evidence>
<keyword evidence="1" id="KW-1133">Transmembrane helix</keyword>
<reference evidence="2 3" key="1">
    <citation type="submission" date="2021-03" db="EMBL/GenBank/DDBJ databases">
        <title>Fibrella sp. HMF5405 genome sequencing and assembly.</title>
        <authorList>
            <person name="Kang H."/>
            <person name="Kim H."/>
            <person name="Bae S."/>
            <person name="Joh K."/>
        </authorList>
    </citation>
    <scope>NUCLEOTIDE SEQUENCE [LARGE SCALE GENOMIC DNA]</scope>
    <source>
        <strain evidence="2 3">HMF5405</strain>
    </source>
</reference>
<proteinExistence type="predicted"/>
<dbReference type="EMBL" id="JAFMYW010000001">
    <property type="protein sequence ID" value="MBO0946951.1"/>
    <property type="molecule type" value="Genomic_DNA"/>
</dbReference>
<keyword evidence="1" id="KW-0812">Transmembrane</keyword>
<evidence type="ECO:0000313" key="3">
    <source>
        <dbReference type="Proteomes" id="UP000664628"/>
    </source>
</evidence>
<sequence>MDITPFLPAIAEKSILALVLIFGIVALWRSFQAQAAKRDAERAETQKMMFDMHERSLVAQNTGSQSTSQLAVAIDKWRETSATQHDALMQEVRRNGKQSVNGKVPKTATA</sequence>
<organism evidence="2 3">
    <name type="scientific">Fibrella forsythiae</name>
    <dbReference type="NCBI Taxonomy" id="2817061"/>
    <lineage>
        <taxon>Bacteria</taxon>
        <taxon>Pseudomonadati</taxon>
        <taxon>Bacteroidota</taxon>
        <taxon>Cytophagia</taxon>
        <taxon>Cytophagales</taxon>
        <taxon>Spirosomataceae</taxon>
        <taxon>Fibrella</taxon>
    </lineage>
</organism>
<dbReference type="RefSeq" id="WP_207326878.1">
    <property type="nucleotide sequence ID" value="NZ_JAFMYW010000001.1"/>
</dbReference>
<keyword evidence="3" id="KW-1185">Reference proteome</keyword>
<gene>
    <name evidence="2" type="ORF">J2I46_00040</name>
</gene>
<comment type="caution">
    <text evidence="2">The sequence shown here is derived from an EMBL/GenBank/DDBJ whole genome shotgun (WGS) entry which is preliminary data.</text>
</comment>
<evidence type="ECO:0000313" key="2">
    <source>
        <dbReference type="EMBL" id="MBO0946951.1"/>
    </source>
</evidence>
<feature type="transmembrane region" description="Helical" evidence="1">
    <location>
        <begin position="6"/>
        <end position="28"/>
    </location>
</feature>
<protein>
    <submittedName>
        <fullName evidence="2">Uncharacterized protein</fullName>
    </submittedName>
</protein>
<keyword evidence="1" id="KW-0472">Membrane</keyword>
<dbReference type="Proteomes" id="UP000664628">
    <property type="component" value="Unassembled WGS sequence"/>
</dbReference>
<accession>A0ABS3JBW3</accession>